<name>A0A0K8QLR1_9GAMM</name>
<dbReference type="STRING" id="1475481.GCA_000953855_01110"/>
<comment type="similarity">
    <text evidence="1">Belongs to the universal stress protein A family.</text>
</comment>
<evidence type="ECO:0000313" key="3">
    <source>
        <dbReference type="EMBL" id="GAN44495.1"/>
    </source>
</evidence>
<dbReference type="InterPro" id="IPR006016">
    <property type="entry name" value="UspA"/>
</dbReference>
<evidence type="ECO:0000256" key="1">
    <source>
        <dbReference type="ARBA" id="ARBA00008791"/>
    </source>
</evidence>
<dbReference type="EMBL" id="DF970177">
    <property type="protein sequence ID" value="GAP65799.1"/>
    <property type="molecule type" value="Genomic_DNA"/>
</dbReference>
<dbReference type="OrthoDB" id="9792500at2"/>
<evidence type="ECO:0000313" key="4">
    <source>
        <dbReference type="EMBL" id="GAP65799.1"/>
    </source>
</evidence>
<dbReference type="PRINTS" id="PR01438">
    <property type="entry name" value="UNVRSLSTRESS"/>
</dbReference>
<dbReference type="AlphaFoldDB" id="A0A0K8QLR1"/>
<dbReference type="CDD" id="cd00293">
    <property type="entry name" value="USP-like"/>
    <property type="match status" value="1"/>
</dbReference>
<dbReference type="PANTHER" id="PTHR31964:SF113">
    <property type="entry name" value="USPA DOMAIN-CONTAINING PROTEIN"/>
    <property type="match status" value="1"/>
</dbReference>
<dbReference type="RefSeq" id="WP_062535897.1">
    <property type="nucleotide sequence ID" value="NZ_DF970177.1"/>
</dbReference>
<reference evidence="4" key="2">
    <citation type="submission" date="2015-08" db="EMBL/GenBank/DDBJ databases">
        <title>Complete DNA Sequence of Pseudomonas syringae pv. actinidiae, the Causal Agent of Kiwifruit Canker Disease.</title>
        <authorList>
            <person name="Rikkerink E.H.A."/>
            <person name="Fineran P.C."/>
        </authorList>
    </citation>
    <scope>NUCLEOTIDE SEQUENCE</scope>
    <source>
        <strain evidence="4">SkMP5</strain>
    </source>
</reference>
<organism evidence="4">
    <name type="scientific">Mizugakiibacter sediminis</name>
    <dbReference type="NCBI Taxonomy" id="1475481"/>
    <lineage>
        <taxon>Bacteria</taxon>
        <taxon>Pseudomonadati</taxon>
        <taxon>Pseudomonadota</taxon>
        <taxon>Gammaproteobacteria</taxon>
        <taxon>Lysobacterales</taxon>
        <taxon>Rhodanobacteraceae</taxon>
        <taxon>Mizugakiibacter</taxon>
    </lineage>
</organism>
<dbReference type="Proteomes" id="UP000253740">
    <property type="component" value="Unassembled WGS sequence"/>
</dbReference>
<dbReference type="PANTHER" id="PTHR31964">
    <property type="entry name" value="ADENINE NUCLEOTIDE ALPHA HYDROLASES-LIKE SUPERFAMILY PROTEIN"/>
    <property type="match status" value="1"/>
</dbReference>
<dbReference type="SUPFAM" id="SSF52402">
    <property type="entry name" value="Adenine nucleotide alpha hydrolases-like"/>
    <property type="match status" value="1"/>
</dbReference>
<dbReference type="Gene3D" id="3.40.50.620">
    <property type="entry name" value="HUPs"/>
    <property type="match status" value="1"/>
</dbReference>
<dbReference type="HOGENOM" id="CLU_049301_14_0_6"/>
<evidence type="ECO:0000259" key="2">
    <source>
        <dbReference type="Pfam" id="PF00582"/>
    </source>
</evidence>
<reference evidence="3" key="1">
    <citation type="submission" date="2015-03" db="EMBL/GenBank/DDBJ databases">
        <title>Draft genome sequence of Mizugakiibacter sediminis skMP5.</title>
        <authorList>
            <person name="Watanabe T."/>
            <person name="Kojima H."/>
            <person name="Fukui M."/>
        </authorList>
    </citation>
    <scope>NUCLEOTIDE SEQUENCE</scope>
    <source>
        <strain evidence="3">SkMP5</strain>
    </source>
</reference>
<dbReference type="EMBL" id="DF952378">
    <property type="protein sequence ID" value="GAN44495.1"/>
    <property type="molecule type" value="Genomic_DNA"/>
</dbReference>
<protein>
    <submittedName>
        <fullName evidence="3">Universal stress protein UspA</fullName>
    </submittedName>
</protein>
<keyword evidence="5" id="KW-1185">Reference proteome</keyword>
<gene>
    <name evidence="3" type="ORF">MBSD_1030</name>
    <name evidence="4" type="ORF">MBSD_n1090</name>
</gene>
<feature type="domain" description="UspA" evidence="2">
    <location>
        <begin position="2"/>
        <end position="140"/>
    </location>
</feature>
<evidence type="ECO:0000313" key="5">
    <source>
        <dbReference type="Proteomes" id="UP000253740"/>
    </source>
</evidence>
<dbReference type="Pfam" id="PF00582">
    <property type="entry name" value="Usp"/>
    <property type="match status" value="1"/>
</dbReference>
<proteinExistence type="inferred from homology"/>
<dbReference type="InterPro" id="IPR014729">
    <property type="entry name" value="Rossmann-like_a/b/a_fold"/>
</dbReference>
<sequence>MKVLIAVDGSAYANRAVRYVLQHMTRFGRKPELAMVFVDVPLPPHIARALGSSNVDRYYQRNAAKAFRAPLAAAKKAGVAIEPVTMVGSPGQAIAQLAQRGRYDLVVMGSHGHGALRGLLLGSVTTKVLAQSRVPVLIVR</sequence>
<accession>A0A0K8QLR1</accession>
<dbReference type="InterPro" id="IPR006015">
    <property type="entry name" value="Universal_stress_UspA"/>
</dbReference>